<dbReference type="CDD" id="cd06558">
    <property type="entry name" value="crotonase-like"/>
    <property type="match status" value="1"/>
</dbReference>
<dbReference type="GO" id="GO:0016836">
    <property type="term" value="F:hydro-lyase activity"/>
    <property type="evidence" value="ECO:0007669"/>
    <property type="project" value="UniProtKB-ARBA"/>
</dbReference>
<evidence type="ECO:0000256" key="1">
    <source>
        <dbReference type="ARBA" id="ARBA00005254"/>
    </source>
</evidence>
<dbReference type="PATRIC" id="fig|1839936.3.peg.402"/>
<dbReference type="Pfam" id="PF00378">
    <property type="entry name" value="ECH_1"/>
    <property type="match status" value="1"/>
</dbReference>
<dbReference type="EMBL" id="LYOR01000002">
    <property type="protein sequence ID" value="OFV66433.1"/>
    <property type="molecule type" value="Genomic_DNA"/>
</dbReference>
<dbReference type="STRING" id="1839936.SBU_000400"/>
<comment type="similarity">
    <text evidence="1 3">Belongs to the enoyl-CoA hydratase/isomerase family.</text>
</comment>
<dbReference type="InterPro" id="IPR014748">
    <property type="entry name" value="Enoyl-CoA_hydra_C"/>
</dbReference>
<organism evidence="4 5">
    <name type="scientific">Candidatus Syntropharchaeum butanivorans</name>
    <dbReference type="NCBI Taxonomy" id="1839936"/>
    <lineage>
        <taxon>Archaea</taxon>
        <taxon>Methanobacteriati</taxon>
        <taxon>Methanobacteriota</taxon>
        <taxon>Stenosarchaea group</taxon>
        <taxon>Methanomicrobia</taxon>
        <taxon>Methanosarcinales</taxon>
        <taxon>ANME-2 cluster</taxon>
        <taxon>Candidatus Syntropharchaeum</taxon>
    </lineage>
</organism>
<sequence>MENFQEVDELDFENIIYEKKDGVATITLNRPKALNALNTAVMTELRTAIHDADEDESMRVIVITGAGDRAFCAGADIPELQSKSPIEARNWSMWLQMITREIEAIQTPVIAKINGFCLGGGLELAMSCDFRIASDKSKFGQPEINLGVIPGAGGTQRLTRLVGRTKSMEINMLGQAGLIDAQEAYRLNLINRVVPVEELDNAVNDYIEKLKALSPVTIGIIKLAVNKGIEMDIDRALYYEAECFGMAVSTEDFKEGTSAFLEKRKPEFKGR</sequence>
<dbReference type="GO" id="GO:0006635">
    <property type="term" value="P:fatty acid beta-oxidation"/>
    <property type="evidence" value="ECO:0007669"/>
    <property type="project" value="TreeGrafter"/>
</dbReference>
<gene>
    <name evidence="4" type="ORF">SBU_000400</name>
</gene>
<dbReference type="InterPro" id="IPR029045">
    <property type="entry name" value="ClpP/crotonase-like_dom_sf"/>
</dbReference>
<keyword evidence="5" id="KW-1185">Reference proteome</keyword>
<evidence type="ECO:0000256" key="2">
    <source>
        <dbReference type="ARBA" id="ARBA00023239"/>
    </source>
</evidence>
<dbReference type="FunFam" id="1.10.12.10:FF:000001">
    <property type="entry name" value="Probable enoyl-CoA hydratase, mitochondrial"/>
    <property type="match status" value="1"/>
</dbReference>
<keyword evidence="2" id="KW-0456">Lyase</keyword>
<evidence type="ECO:0000313" key="5">
    <source>
        <dbReference type="Proteomes" id="UP000185779"/>
    </source>
</evidence>
<dbReference type="PANTHER" id="PTHR11941:SF54">
    <property type="entry name" value="ENOYL-COA HYDRATASE, MITOCHONDRIAL"/>
    <property type="match status" value="1"/>
</dbReference>
<dbReference type="InterPro" id="IPR001753">
    <property type="entry name" value="Enoyl-CoA_hydra/iso"/>
</dbReference>
<dbReference type="PANTHER" id="PTHR11941">
    <property type="entry name" value="ENOYL-COA HYDRATASE-RELATED"/>
    <property type="match status" value="1"/>
</dbReference>
<dbReference type="AlphaFoldDB" id="A0A1F2P5H3"/>
<evidence type="ECO:0000256" key="3">
    <source>
        <dbReference type="RuleBase" id="RU003707"/>
    </source>
</evidence>
<dbReference type="FunFam" id="3.90.226.10:FF:000009">
    <property type="entry name" value="Carnitinyl-CoA dehydratase"/>
    <property type="match status" value="1"/>
</dbReference>
<accession>A0A1F2P5H3</accession>
<dbReference type="SUPFAM" id="SSF52096">
    <property type="entry name" value="ClpP/crotonase"/>
    <property type="match status" value="1"/>
</dbReference>
<name>A0A1F2P5H3_9EURY</name>
<reference evidence="4" key="1">
    <citation type="submission" date="2016-05" db="EMBL/GenBank/DDBJ databases">
        <title>Microbial consortia oxidize butane by reversing methanogenesis.</title>
        <authorList>
            <person name="Laso-Perez R."/>
            <person name="Richter M."/>
            <person name="Wegener G."/>
            <person name="Musat F."/>
        </authorList>
    </citation>
    <scope>NUCLEOTIDE SEQUENCE [LARGE SCALE GENOMIC DNA]</scope>
    <source>
        <strain evidence="4">BOX1</strain>
    </source>
</reference>
<dbReference type="Gene3D" id="1.10.12.10">
    <property type="entry name" value="Lyase 2-enoyl-coa Hydratase, Chain A, domain 2"/>
    <property type="match status" value="1"/>
</dbReference>
<proteinExistence type="inferred from homology"/>
<dbReference type="InterPro" id="IPR018376">
    <property type="entry name" value="Enoyl-CoA_hyd/isom_CS"/>
</dbReference>
<dbReference type="Proteomes" id="UP000185779">
    <property type="component" value="Unassembled WGS sequence"/>
</dbReference>
<dbReference type="PROSITE" id="PS00166">
    <property type="entry name" value="ENOYL_COA_HYDRATASE"/>
    <property type="match status" value="1"/>
</dbReference>
<evidence type="ECO:0000313" key="4">
    <source>
        <dbReference type="EMBL" id="OFV66433.1"/>
    </source>
</evidence>
<comment type="caution">
    <text evidence="4">The sequence shown here is derived from an EMBL/GenBank/DDBJ whole genome shotgun (WGS) entry which is preliminary data.</text>
</comment>
<dbReference type="Gene3D" id="3.90.226.10">
    <property type="entry name" value="2-enoyl-CoA Hydratase, Chain A, domain 1"/>
    <property type="match status" value="1"/>
</dbReference>
<protein>
    <submittedName>
        <fullName evidence="4">Crotonase</fullName>
    </submittedName>
</protein>